<dbReference type="AlphaFoldDB" id="A0A6G1DCH2"/>
<gene>
    <name evidence="1" type="ORF">E2562_001315</name>
</gene>
<proteinExistence type="predicted"/>
<reference evidence="1 2" key="1">
    <citation type="submission" date="2019-11" db="EMBL/GenBank/DDBJ databases">
        <title>Whole genome sequence of Oryza granulata.</title>
        <authorList>
            <person name="Li W."/>
        </authorList>
    </citation>
    <scope>NUCLEOTIDE SEQUENCE [LARGE SCALE GENOMIC DNA]</scope>
    <source>
        <strain evidence="2">cv. Menghai</strain>
        <tissue evidence="1">Leaf</tissue>
    </source>
</reference>
<comment type="caution">
    <text evidence="1">The sequence shown here is derived from an EMBL/GenBank/DDBJ whole genome shotgun (WGS) entry which is preliminary data.</text>
</comment>
<evidence type="ECO:0000313" key="2">
    <source>
        <dbReference type="Proteomes" id="UP000479710"/>
    </source>
</evidence>
<dbReference type="Proteomes" id="UP000479710">
    <property type="component" value="Unassembled WGS sequence"/>
</dbReference>
<evidence type="ECO:0000313" key="1">
    <source>
        <dbReference type="EMBL" id="KAF0910079.1"/>
    </source>
</evidence>
<sequence>MKNAANREQGILELAEGGGEDLNSSWPEQMGEDADVAVWLLVLRMDLSAWLASEAGKGRQRSSCLAAVVLVAYMVEGAGWMDPSAAVDSGTRWRGHGVSPECCSGSGIGARWQAGVA</sequence>
<dbReference type="EMBL" id="SPHZ02000006">
    <property type="protein sequence ID" value="KAF0910079.1"/>
    <property type="molecule type" value="Genomic_DNA"/>
</dbReference>
<organism evidence="1 2">
    <name type="scientific">Oryza meyeriana var. granulata</name>
    <dbReference type="NCBI Taxonomy" id="110450"/>
    <lineage>
        <taxon>Eukaryota</taxon>
        <taxon>Viridiplantae</taxon>
        <taxon>Streptophyta</taxon>
        <taxon>Embryophyta</taxon>
        <taxon>Tracheophyta</taxon>
        <taxon>Spermatophyta</taxon>
        <taxon>Magnoliopsida</taxon>
        <taxon>Liliopsida</taxon>
        <taxon>Poales</taxon>
        <taxon>Poaceae</taxon>
        <taxon>BOP clade</taxon>
        <taxon>Oryzoideae</taxon>
        <taxon>Oryzeae</taxon>
        <taxon>Oryzinae</taxon>
        <taxon>Oryza</taxon>
        <taxon>Oryza meyeriana</taxon>
    </lineage>
</organism>
<accession>A0A6G1DCH2</accession>
<name>A0A6G1DCH2_9ORYZ</name>
<keyword evidence="2" id="KW-1185">Reference proteome</keyword>
<protein>
    <submittedName>
        <fullName evidence="1">Uncharacterized protein</fullName>
    </submittedName>
</protein>